<accession>A0A4Q0YLP4</accession>
<evidence type="ECO:0000313" key="1">
    <source>
        <dbReference type="EMBL" id="RXJ70229.1"/>
    </source>
</evidence>
<comment type="caution">
    <text evidence="1">The sequence shown here is derived from an EMBL/GenBank/DDBJ whole genome shotgun (WGS) entry which is preliminary data.</text>
</comment>
<protein>
    <recommendedName>
        <fullName evidence="5">DnaA-binding chromosome replication initiation factor</fullName>
    </recommendedName>
</protein>
<dbReference type="Proteomes" id="UP000290172">
    <property type="component" value="Unassembled WGS sequence"/>
</dbReference>
<dbReference type="Gene3D" id="3.40.50.11670">
    <property type="entry name" value="DNA replication regulator HobA"/>
    <property type="match status" value="1"/>
</dbReference>
<dbReference type="EMBL" id="PDKK01000011">
    <property type="protein sequence ID" value="RXK04132.1"/>
    <property type="molecule type" value="Genomic_DNA"/>
</dbReference>
<dbReference type="Proteomes" id="UP000289758">
    <property type="component" value="Unassembled WGS sequence"/>
</dbReference>
<keyword evidence="3" id="KW-1185">Reference proteome</keyword>
<gene>
    <name evidence="2" type="ORF">CRV07_11945</name>
    <name evidence="1" type="ORF">CRV08_01295</name>
</gene>
<dbReference type="InterPro" id="IPR021011">
    <property type="entry name" value="HobA"/>
</dbReference>
<dbReference type="AlphaFoldDB" id="A0A4Q0YLP4"/>
<evidence type="ECO:0008006" key="5">
    <source>
        <dbReference type="Google" id="ProtNLM"/>
    </source>
</evidence>
<proteinExistence type="predicted"/>
<dbReference type="RefSeq" id="WP_128978273.1">
    <property type="nucleotide sequence ID" value="NZ_CP053836.1"/>
</dbReference>
<dbReference type="OrthoDB" id="5329076at2"/>
<reference evidence="3 4" key="1">
    <citation type="submission" date="2017-10" db="EMBL/GenBank/DDBJ databases">
        <title>Genomics of the genus Arcobacter.</title>
        <authorList>
            <person name="Perez-Cataluna A."/>
            <person name="Figueras M.J."/>
        </authorList>
    </citation>
    <scope>NUCLEOTIDE SEQUENCE [LARGE SCALE GENOMIC DNA]</scope>
    <source>
        <strain evidence="2 3">CECT 8441</strain>
        <strain evidence="1 4">CECT 8993</strain>
    </source>
</reference>
<evidence type="ECO:0000313" key="3">
    <source>
        <dbReference type="Proteomes" id="UP000289758"/>
    </source>
</evidence>
<evidence type="ECO:0000313" key="4">
    <source>
        <dbReference type="Proteomes" id="UP000290172"/>
    </source>
</evidence>
<dbReference type="InterPro" id="IPR038381">
    <property type="entry name" value="HobA_sf"/>
</dbReference>
<dbReference type="EMBL" id="PDKJ01000001">
    <property type="protein sequence ID" value="RXJ70229.1"/>
    <property type="molecule type" value="Genomic_DNA"/>
</dbReference>
<dbReference type="Pfam" id="PF12163">
    <property type="entry name" value="HobA"/>
    <property type="match status" value="1"/>
</dbReference>
<evidence type="ECO:0000313" key="2">
    <source>
        <dbReference type="EMBL" id="RXK04132.1"/>
    </source>
</evidence>
<sequence>MQEFLNWTVDTIREDRLISPWLEEKKYEWVPLVSKSIVNIFERSCSVLIITDSERDWFLKYILTNLNSSKQNRPFLPFYNFKSFYKDLDDLKTEDDISFIKDMLNISFPNGYCFWYIGKSNDVRATLPKFSKNSFLWIFDEEIQDAFNLKTSDEALDMKLLQMFRLYDKTLSAALFAEINVEH</sequence>
<organism evidence="1 4">
    <name type="scientific">Halarcobacter ebronensis</name>
    <dbReference type="NCBI Taxonomy" id="1462615"/>
    <lineage>
        <taxon>Bacteria</taxon>
        <taxon>Pseudomonadati</taxon>
        <taxon>Campylobacterota</taxon>
        <taxon>Epsilonproteobacteria</taxon>
        <taxon>Campylobacterales</taxon>
        <taxon>Arcobacteraceae</taxon>
        <taxon>Halarcobacter</taxon>
    </lineage>
</organism>
<name>A0A4Q0YLP4_9BACT</name>